<dbReference type="Proteomes" id="UP000234323">
    <property type="component" value="Unassembled WGS sequence"/>
</dbReference>
<protein>
    <submittedName>
        <fullName evidence="1">Uncharacterized protein</fullName>
    </submittedName>
</protein>
<accession>A0A2I1H6A5</accession>
<organism evidence="1 2">
    <name type="scientific">Rhizophagus irregularis</name>
    <dbReference type="NCBI Taxonomy" id="588596"/>
    <lineage>
        <taxon>Eukaryota</taxon>
        <taxon>Fungi</taxon>
        <taxon>Fungi incertae sedis</taxon>
        <taxon>Mucoromycota</taxon>
        <taxon>Glomeromycotina</taxon>
        <taxon>Glomeromycetes</taxon>
        <taxon>Glomerales</taxon>
        <taxon>Glomeraceae</taxon>
        <taxon>Rhizophagus</taxon>
    </lineage>
</organism>
<gene>
    <name evidence="1" type="ORF">RhiirA4_473215</name>
</gene>
<reference evidence="1 2" key="1">
    <citation type="submission" date="2015-10" db="EMBL/GenBank/DDBJ databases">
        <title>Genome analyses suggest a sexual origin of heterokaryosis in a supposedly ancient asexual fungus.</title>
        <authorList>
            <person name="Ropars J."/>
            <person name="Sedzielewska K."/>
            <person name="Noel J."/>
            <person name="Charron P."/>
            <person name="Farinelli L."/>
            <person name="Marton T."/>
            <person name="Kruger M."/>
            <person name="Pelin A."/>
            <person name="Brachmann A."/>
            <person name="Corradi N."/>
        </authorList>
    </citation>
    <scope>NUCLEOTIDE SEQUENCE [LARGE SCALE GENOMIC DNA]</scope>
    <source>
        <strain evidence="1 2">A4</strain>
    </source>
</reference>
<evidence type="ECO:0000313" key="1">
    <source>
        <dbReference type="EMBL" id="PKY54410.1"/>
    </source>
</evidence>
<proteinExistence type="predicted"/>
<dbReference type="AlphaFoldDB" id="A0A2I1H6A5"/>
<comment type="caution">
    <text evidence="1">The sequence shown here is derived from an EMBL/GenBank/DDBJ whole genome shotgun (WGS) entry which is preliminary data.</text>
</comment>
<evidence type="ECO:0000313" key="2">
    <source>
        <dbReference type="Proteomes" id="UP000234323"/>
    </source>
</evidence>
<sequence length="149" mass="16976">MIKEKTPSPSNLPSNCSCRKVQGVLSTKRKQIRTIITFLNQIIKEKTPSPSNLPSNARAVRRTVQNKKNKIKKRSIENLISRDGIGKNAMAALVILREYFLDPESPNHLKLAICSRHYVSTNKSNLIGRNERTKWQENNSMQNTIGPFF</sequence>
<keyword evidence="2" id="KW-1185">Reference proteome</keyword>
<dbReference type="EMBL" id="LLXI01001604">
    <property type="protein sequence ID" value="PKY54410.1"/>
    <property type="molecule type" value="Genomic_DNA"/>
</dbReference>
<name>A0A2I1H6A5_9GLOM</name>